<organism evidence="1 2">
    <name type="scientific">Mya arenaria</name>
    <name type="common">Soft-shell clam</name>
    <dbReference type="NCBI Taxonomy" id="6604"/>
    <lineage>
        <taxon>Eukaryota</taxon>
        <taxon>Metazoa</taxon>
        <taxon>Spiralia</taxon>
        <taxon>Lophotrochozoa</taxon>
        <taxon>Mollusca</taxon>
        <taxon>Bivalvia</taxon>
        <taxon>Autobranchia</taxon>
        <taxon>Heteroconchia</taxon>
        <taxon>Euheterodonta</taxon>
        <taxon>Imparidentia</taxon>
        <taxon>Neoheterodontei</taxon>
        <taxon>Myida</taxon>
        <taxon>Myoidea</taxon>
        <taxon>Myidae</taxon>
        <taxon>Mya</taxon>
    </lineage>
</organism>
<evidence type="ECO:0000313" key="2">
    <source>
        <dbReference type="Proteomes" id="UP001164746"/>
    </source>
</evidence>
<sequence>MVSEFARKGPCFASVCAAGRCSFKAGTCEWRNVQERDHFDWSVGDCSHFIDTNTDENKTGTINETHRPNPALTYCPLEYLSTITRVHGLKSNTYSPCRFPENRDLPRVSSKISYNPKLPGQFSSMVLMNQAARDDDTIIDEFLSVIHHDCVCLVGSGGLVRNQYVMVQTIFVLYSYFFFARKMNLWTNVLVSNCFICCSAQIFRIKPQNVYTVLRQNNGVVINFLFQNERKLFTSDEQTLLYTSSP</sequence>
<protein>
    <recommendedName>
        <fullName evidence="3">MAM domain-containing protein</fullName>
    </recommendedName>
</protein>
<dbReference type="Proteomes" id="UP001164746">
    <property type="component" value="Chromosome 6"/>
</dbReference>
<keyword evidence="2" id="KW-1185">Reference proteome</keyword>
<evidence type="ECO:0008006" key="3">
    <source>
        <dbReference type="Google" id="ProtNLM"/>
    </source>
</evidence>
<evidence type="ECO:0000313" key="1">
    <source>
        <dbReference type="EMBL" id="WAR07619.1"/>
    </source>
</evidence>
<gene>
    <name evidence="1" type="ORF">MAR_017577</name>
</gene>
<proteinExistence type="predicted"/>
<dbReference type="EMBL" id="CP111017">
    <property type="protein sequence ID" value="WAR07619.1"/>
    <property type="molecule type" value="Genomic_DNA"/>
</dbReference>
<reference evidence="1" key="1">
    <citation type="submission" date="2022-11" db="EMBL/GenBank/DDBJ databases">
        <title>Centuries of genome instability and evolution in soft-shell clam transmissible cancer (bioRxiv).</title>
        <authorList>
            <person name="Hart S.F.M."/>
            <person name="Yonemitsu M.A."/>
            <person name="Giersch R.M."/>
            <person name="Beal B.F."/>
            <person name="Arriagada G."/>
            <person name="Davis B.W."/>
            <person name="Ostrander E.A."/>
            <person name="Goff S.P."/>
            <person name="Metzger M.J."/>
        </authorList>
    </citation>
    <scope>NUCLEOTIDE SEQUENCE</scope>
    <source>
        <strain evidence="1">MELC-2E11</strain>
        <tissue evidence="1">Siphon/mantle</tissue>
    </source>
</reference>
<accession>A0ABY7EEQ6</accession>
<name>A0ABY7EEQ6_MYAAR</name>